<dbReference type="PANTHER" id="PTHR39639">
    <property type="entry name" value="CHROMOSOME 16, WHOLE GENOME SHOTGUN SEQUENCE"/>
    <property type="match status" value="1"/>
</dbReference>
<accession>A0ABU1ZZX2</accession>
<dbReference type="RefSeq" id="WP_290195169.1">
    <property type="nucleotide sequence ID" value="NZ_CP047654.1"/>
</dbReference>
<reference evidence="2" key="1">
    <citation type="submission" date="2023-07" db="EMBL/GenBank/DDBJ databases">
        <title>Sequencing the genomes of 1000 actinobacteria strains.</title>
        <authorList>
            <person name="Klenk H.-P."/>
        </authorList>
    </citation>
    <scope>NUCLEOTIDE SEQUENCE</scope>
    <source>
        <strain evidence="2">DSM 107476</strain>
    </source>
</reference>
<evidence type="ECO:0000313" key="2">
    <source>
        <dbReference type="EMBL" id="MDR7329938.1"/>
    </source>
</evidence>
<evidence type="ECO:0000259" key="1">
    <source>
        <dbReference type="Pfam" id="PF03235"/>
    </source>
</evidence>
<dbReference type="PANTHER" id="PTHR39639:SF1">
    <property type="entry name" value="DUF262 DOMAIN-CONTAINING PROTEIN"/>
    <property type="match status" value="1"/>
</dbReference>
<dbReference type="Pfam" id="PF03235">
    <property type="entry name" value="GmrSD_N"/>
    <property type="match status" value="1"/>
</dbReference>
<dbReference type="InterPro" id="IPR004919">
    <property type="entry name" value="GmrSD_N"/>
</dbReference>
<dbReference type="EMBL" id="JAVDXZ010000001">
    <property type="protein sequence ID" value="MDR7329938.1"/>
    <property type="molecule type" value="Genomic_DNA"/>
</dbReference>
<sequence length="372" mass="42724">MSDKSETVNKILKEIAVHGASFDSKTSDLNPKSVADWVDENVIDLGPNFQRRDRWDETRQSRLIESVILGIPIPPAYLSSEPNQPYGVIDGKQRITAIHKFMSNELVLTDLELIPSLNGLKYEDLPFDVTSRLRVEPAIRAVIIIPKPSQDEELTSDGEAKYEVFHRLNTGGIQLEPQEIRNNNYRGPFNELLIELAEDSYMQKQLKVRETDEAYKKMDDIEYVLRFFTLAERWSVESGFGQLRNELDDYMRQHRFADDSELQAFRKKYSTMRDRAESLFGEYAFRRWTASNGIWRDQQNIAVYDAESIALSELSDTNFEALSEKKSEVLKKVKQLFTKDQAFSKAIQGSTGSLTSIHTRVNAVKDVFEGCL</sequence>
<organism evidence="2 3">
    <name type="scientific">Corynebacterium guangdongense</name>
    <dbReference type="NCBI Taxonomy" id="1783348"/>
    <lineage>
        <taxon>Bacteria</taxon>
        <taxon>Bacillati</taxon>
        <taxon>Actinomycetota</taxon>
        <taxon>Actinomycetes</taxon>
        <taxon>Mycobacteriales</taxon>
        <taxon>Corynebacteriaceae</taxon>
        <taxon>Corynebacterium</taxon>
    </lineage>
</organism>
<evidence type="ECO:0000313" key="3">
    <source>
        <dbReference type="Proteomes" id="UP001180840"/>
    </source>
</evidence>
<feature type="domain" description="GmrSD restriction endonucleases N-terminal" evidence="1">
    <location>
        <begin position="38"/>
        <end position="185"/>
    </location>
</feature>
<protein>
    <recommendedName>
        <fullName evidence="1">GmrSD restriction endonucleases N-terminal domain-containing protein</fullName>
    </recommendedName>
</protein>
<comment type="caution">
    <text evidence="2">The sequence shown here is derived from an EMBL/GenBank/DDBJ whole genome shotgun (WGS) entry which is preliminary data.</text>
</comment>
<keyword evidence="3" id="KW-1185">Reference proteome</keyword>
<name>A0ABU1ZZX2_9CORY</name>
<proteinExistence type="predicted"/>
<gene>
    <name evidence="2" type="ORF">J2S39_001614</name>
</gene>
<dbReference type="Proteomes" id="UP001180840">
    <property type="component" value="Unassembled WGS sequence"/>
</dbReference>